<organism evidence="1 2">
    <name type="scientific">Verminephrobacter aporrectodeae subsp. tuberculatae</name>
    <dbReference type="NCBI Taxonomy" id="1110392"/>
    <lineage>
        <taxon>Bacteria</taxon>
        <taxon>Pseudomonadati</taxon>
        <taxon>Pseudomonadota</taxon>
        <taxon>Betaproteobacteria</taxon>
        <taxon>Burkholderiales</taxon>
        <taxon>Comamonadaceae</taxon>
        <taxon>Verminephrobacter</taxon>
    </lineage>
</organism>
<dbReference type="EMBL" id="QZCW01000001">
    <property type="protein sequence ID" value="MCW5319776.1"/>
    <property type="molecule type" value="Genomic_DNA"/>
</dbReference>
<reference evidence="2" key="1">
    <citation type="submission" date="2023-07" db="EMBL/GenBank/DDBJ databases">
        <title>Verminephrobacter genomes.</title>
        <authorList>
            <person name="Lund M.B."/>
        </authorList>
    </citation>
    <scope>NUCLEOTIDE SEQUENCE [LARGE SCALE GENOMIC DNA]</scope>
    <source>
        <strain evidence="2">AtM5-05</strain>
    </source>
</reference>
<proteinExistence type="predicted"/>
<evidence type="ECO:0000313" key="2">
    <source>
        <dbReference type="Proteomes" id="UP001208935"/>
    </source>
</evidence>
<keyword evidence="2" id="KW-1185">Reference proteome</keyword>
<sequence length="103" mass="11694">MEGIPGAQSWNSWICRRTGRDYTRARHQATRVRRGIDREVTPYPLRTSRFTLDGLEGEIMGKQAAAIHLVGGGPKGILRVRLVRRDLGRYAGMDILDYYGSEF</sequence>
<comment type="caution">
    <text evidence="1">The sequence shown here is derived from an EMBL/GenBank/DDBJ whole genome shotgun (WGS) entry which is preliminary data.</text>
</comment>
<gene>
    <name evidence="1" type="ORF">D5039_00875</name>
</gene>
<accession>A0ABT3KN70</accession>
<evidence type="ECO:0000313" key="1">
    <source>
        <dbReference type="EMBL" id="MCW5319776.1"/>
    </source>
</evidence>
<name>A0ABT3KN70_9BURK</name>
<dbReference type="Proteomes" id="UP001208935">
    <property type="component" value="Unassembled WGS sequence"/>
</dbReference>
<protein>
    <submittedName>
        <fullName evidence="1">Uncharacterized protein</fullName>
    </submittedName>
</protein>